<dbReference type="CDD" id="cd04181">
    <property type="entry name" value="NTP_transferase"/>
    <property type="match status" value="1"/>
</dbReference>
<name>A0A1I4FNM2_9RHOB</name>
<dbReference type="GO" id="GO:0016779">
    <property type="term" value="F:nucleotidyltransferase activity"/>
    <property type="evidence" value="ECO:0007669"/>
    <property type="project" value="UniProtKB-KW"/>
</dbReference>
<dbReference type="InterPro" id="IPR002645">
    <property type="entry name" value="STAS_dom"/>
</dbReference>
<gene>
    <name evidence="2" type="ORF">SAMN04488036_106184</name>
</gene>
<evidence type="ECO:0000313" key="2">
    <source>
        <dbReference type="EMBL" id="SFL19445.1"/>
    </source>
</evidence>
<dbReference type="PROSITE" id="PS50801">
    <property type="entry name" value="STAS"/>
    <property type="match status" value="1"/>
</dbReference>
<dbReference type="Gene3D" id="2.160.10.10">
    <property type="entry name" value="Hexapeptide repeat proteins"/>
    <property type="match status" value="1"/>
</dbReference>
<feature type="domain" description="STAS" evidence="1">
    <location>
        <begin position="19"/>
        <end position="110"/>
    </location>
</feature>
<dbReference type="InterPro" id="IPR029044">
    <property type="entry name" value="Nucleotide-diphossugar_trans"/>
</dbReference>
<dbReference type="Gene3D" id="3.90.550.10">
    <property type="entry name" value="Spore Coat Polysaccharide Biosynthesis Protein SpsA, Chain A"/>
    <property type="match status" value="1"/>
</dbReference>
<dbReference type="EMBL" id="FOSZ01000006">
    <property type="protein sequence ID" value="SFL19445.1"/>
    <property type="molecule type" value="Genomic_DNA"/>
</dbReference>
<protein>
    <submittedName>
        <fullName evidence="2">Mannose-1-phosphate guanylyltransferase</fullName>
    </submittedName>
</protein>
<dbReference type="AlphaFoldDB" id="A0A1I4FNM2"/>
<reference evidence="3" key="1">
    <citation type="submission" date="2016-10" db="EMBL/GenBank/DDBJ databases">
        <authorList>
            <person name="Varghese N."/>
            <person name="Submissions S."/>
        </authorList>
    </citation>
    <scope>NUCLEOTIDE SEQUENCE [LARGE SCALE GENOMIC DNA]</scope>
    <source>
        <strain evidence="3">DSM 28453</strain>
    </source>
</reference>
<keyword evidence="2" id="KW-0808">Transferase</keyword>
<dbReference type="Pfam" id="PF00483">
    <property type="entry name" value="NTP_transferase"/>
    <property type="match status" value="1"/>
</dbReference>
<dbReference type="InterPro" id="IPR005835">
    <property type="entry name" value="NTP_transferase_dom"/>
</dbReference>
<dbReference type="CDD" id="cd07043">
    <property type="entry name" value="STAS_anti-anti-sigma_factors"/>
    <property type="match status" value="1"/>
</dbReference>
<dbReference type="Proteomes" id="UP000198851">
    <property type="component" value="Unassembled WGS sequence"/>
</dbReference>
<dbReference type="InterPro" id="IPR036513">
    <property type="entry name" value="STAS_dom_sf"/>
</dbReference>
<sequence length="497" mass="53439">MLTNCEDVDLISIVKVACGRLTAADLVPLQQALGRVVDRGRTSVLMDLGGVRRVTRSGLAALVELQSELKQDVTLNFFGARPHVAGEIARCPLSSLLSYHETREGALSAPAVQAKRLAGMKAVILCAGTGTRMRPLSEDLPKPMLDIAGKPALSRIMDHLGRFGVRDFILNPGYKAPEIHEAFSTTARRSIQFANEGGFVGGVWHADPFGSASTLKRLQDRQNAFDEDFLVFCGDAITDIDVCKLVETHRASGAEVTIAATHVPRKEISKYGVLVTNPAGRVLEFCEKPDPEEARSTLVSTGIYVFSPRALKGMAQRSGADIGGDLLPRILARGGKVQVFEEPFEWADLGNTRDYFRTLEKVLRGDLSGTTPTGALNRDGVWVSPSAKVSSRAVVVGPCYVGPDATIEAGAHVEGPAIVGEGAEICARTVVKRAVVQPWTRVSSGTWVTDMIVSKDWAVSIDQQVDFPSDESPLDGVISAERVEQETGPHLSQRGMG</sequence>
<dbReference type="Gene3D" id="3.30.750.24">
    <property type="entry name" value="STAS domain"/>
    <property type="match status" value="1"/>
</dbReference>
<dbReference type="RefSeq" id="WP_093324874.1">
    <property type="nucleotide sequence ID" value="NZ_FOSZ01000006.1"/>
</dbReference>
<organism evidence="2 3">
    <name type="scientific">Shimia haliotis</name>
    <dbReference type="NCBI Taxonomy" id="1280847"/>
    <lineage>
        <taxon>Bacteria</taxon>
        <taxon>Pseudomonadati</taxon>
        <taxon>Pseudomonadota</taxon>
        <taxon>Alphaproteobacteria</taxon>
        <taxon>Rhodobacterales</taxon>
        <taxon>Roseobacteraceae</taxon>
    </lineage>
</organism>
<dbReference type="OrthoDB" id="9801810at2"/>
<evidence type="ECO:0000313" key="3">
    <source>
        <dbReference type="Proteomes" id="UP000198851"/>
    </source>
</evidence>
<keyword evidence="2" id="KW-0548">Nucleotidyltransferase</keyword>
<dbReference type="SUPFAM" id="SSF51161">
    <property type="entry name" value="Trimeric LpxA-like enzymes"/>
    <property type="match status" value="1"/>
</dbReference>
<dbReference type="SUPFAM" id="SSF53448">
    <property type="entry name" value="Nucleotide-diphospho-sugar transferases"/>
    <property type="match status" value="1"/>
</dbReference>
<dbReference type="PANTHER" id="PTHR22572">
    <property type="entry name" value="SUGAR-1-PHOSPHATE GUANYL TRANSFERASE"/>
    <property type="match status" value="1"/>
</dbReference>
<dbReference type="SUPFAM" id="SSF52091">
    <property type="entry name" value="SpoIIaa-like"/>
    <property type="match status" value="1"/>
</dbReference>
<accession>A0A1I4FNM2</accession>
<keyword evidence="3" id="KW-1185">Reference proteome</keyword>
<evidence type="ECO:0000259" key="1">
    <source>
        <dbReference type="PROSITE" id="PS50801"/>
    </source>
</evidence>
<dbReference type="InterPro" id="IPR050486">
    <property type="entry name" value="Mannose-1P_guanyltransferase"/>
</dbReference>
<dbReference type="InterPro" id="IPR011004">
    <property type="entry name" value="Trimer_LpxA-like_sf"/>
</dbReference>
<dbReference type="STRING" id="1280847.SAMN04488036_106184"/>
<proteinExistence type="predicted"/>